<name>A0ABV0J506_9CYAN</name>
<dbReference type="InterPro" id="IPR046501">
    <property type="entry name" value="DUF6679"/>
</dbReference>
<dbReference type="Pfam" id="PF20384">
    <property type="entry name" value="DUF6679"/>
    <property type="match status" value="1"/>
</dbReference>
<protein>
    <submittedName>
        <fullName evidence="1">Uncharacterized protein</fullName>
    </submittedName>
</protein>
<sequence>MRDKLRELIGQPNVWLCLGGTNTWIKNVQILDVTNKTVTFRYEDETEREKRLWEKTTRIKNITEVEVKLVAYPKDTQRVAHIRGKLSNLLQQELEQE</sequence>
<reference evidence="1 2" key="1">
    <citation type="submission" date="2022-04" db="EMBL/GenBank/DDBJ databases">
        <title>Positive selection, recombination, and allopatry shape intraspecific diversity of widespread and dominant cyanobacteria.</title>
        <authorList>
            <person name="Wei J."/>
            <person name="Shu W."/>
            <person name="Hu C."/>
        </authorList>
    </citation>
    <scope>NUCLEOTIDE SEQUENCE [LARGE SCALE GENOMIC DNA]</scope>
    <source>
        <strain evidence="1 2">GB2-A4</strain>
    </source>
</reference>
<accession>A0ABV0J506</accession>
<comment type="caution">
    <text evidence="1">The sequence shown here is derived from an EMBL/GenBank/DDBJ whole genome shotgun (WGS) entry which is preliminary data.</text>
</comment>
<dbReference type="EMBL" id="JAMPKM010000003">
    <property type="protein sequence ID" value="MEP0816862.1"/>
    <property type="molecule type" value="Genomic_DNA"/>
</dbReference>
<proteinExistence type="predicted"/>
<evidence type="ECO:0000313" key="1">
    <source>
        <dbReference type="EMBL" id="MEP0816862.1"/>
    </source>
</evidence>
<evidence type="ECO:0000313" key="2">
    <source>
        <dbReference type="Proteomes" id="UP001464891"/>
    </source>
</evidence>
<dbReference type="Proteomes" id="UP001464891">
    <property type="component" value="Unassembled WGS sequence"/>
</dbReference>
<dbReference type="RefSeq" id="WP_190439045.1">
    <property type="nucleotide sequence ID" value="NZ_JAMPKM010000003.1"/>
</dbReference>
<keyword evidence="2" id="KW-1185">Reference proteome</keyword>
<organism evidence="1 2">
    <name type="scientific">Trichocoleus desertorum GB2-A4</name>
    <dbReference type="NCBI Taxonomy" id="2933944"/>
    <lineage>
        <taxon>Bacteria</taxon>
        <taxon>Bacillati</taxon>
        <taxon>Cyanobacteriota</taxon>
        <taxon>Cyanophyceae</taxon>
        <taxon>Leptolyngbyales</taxon>
        <taxon>Trichocoleusaceae</taxon>
        <taxon>Trichocoleus</taxon>
    </lineage>
</organism>
<gene>
    <name evidence="1" type="ORF">NC998_07110</name>
</gene>